<dbReference type="AlphaFoldDB" id="A0AAN8VFX7"/>
<protein>
    <submittedName>
        <fullName evidence="1">Uncharacterized protein</fullName>
    </submittedName>
</protein>
<reference evidence="1 2" key="1">
    <citation type="submission" date="2023-12" db="EMBL/GenBank/DDBJ databases">
        <title>A high-quality genome assembly for Dillenia turbinata (Dilleniales).</title>
        <authorList>
            <person name="Chanderbali A."/>
        </authorList>
    </citation>
    <scope>NUCLEOTIDE SEQUENCE [LARGE SCALE GENOMIC DNA]</scope>
    <source>
        <strain evidence="1">LSX21</strain>
        <tissue evidence="1">Leaf</tissue>
    </source>
</reference>
<gene>
    <name evidence="1" type="ORF">RJ641_004832</name>
</gene>
<accession>A0AAN8VFX7</accession>
<evidence type="ECO:0000313" key="2">
    <source>
        <dbReference type="Proteomes" id="UP001370490"/>
    </source>
</evidence>
<dbReference type="PANTHER" id="PTHR43240">
    <property type="entry name" value="1,4-DIHYDROXY-2-NAPHTHOYL-COA THIOESTERASE 1"/>
    <property type="match status" value="1"/>
</dbReference>
<dbReference type="GO" id="GO:0042372">
    <property type="term" value="P:phylloquinone biosynthetic process"/>
    <property type="evidence" value="ECO:0007669"/>
    <property type="project" value="TreeGrafter"/>
</dbReference>
<dbReference type="EMBL" id="JBAMMX010000013">
    <property type="protein sequence ID" value="KAK6928627.1"/>
    <property type="molecule type" value="Genomic_DNA"/>
</dbReference>
<keyword evidence="2" id="KW-1185">Reference proteome</keyword>
<dbReference type="GO" id="GO:0061522">
    <property type="term" value="F:1,4-dihydroxy-2-naphthoyl-CoA thioesterase activity"/>
    <property type="evidence" value="ECO:0007669"/>
    <property type="project" value="TreeGrafter"/>
</dbReference>
<comment type="caution">
    <text evidence="1">The sequence shown here is derived from an EMBL/GenBank/DDBJ whole genome shotgun (WGS) entry which is preliminary data.</text>
</comment>
<organism evidence="1 2">
    <name type="scientific">Dillenia turbinata</name>
    <dbReference type="NCBI Taxonomy" id="194707"/>
    <lineage>
        <taxon>Eukaryota</taxon>
        <taxon>Viridiplantae</taxon>
        <taxon>Streptophyta</taxon>
        <taxon>Embryophyta</taxon>
        <taxon>Tracheophyta</taxon>
        <taxon>Spermatophyta</taxon>
        <taxon>Magnoliopsida</taxon>
        <taxon>eudicotyledons</taxon>
        <taxon>Gunneridae</taxon>
        <taxon>Pentapetalae</taxon>
        <taxon>Dilleniales</taxon>
        <taxon>Dilleniaceae</taxon>
        <taxon>Dillenia</taxon>
    </lineage>
</organism>
<dbReference type="PANTHER" id="PTHR43240:SF5">
    <property type="entry name" value="1,4-DIHYDROXY-2-NAPHTHOYL-COA THIOESTERASE 1"/>
    <property type="match status" value="1"/>
</dbReference>
<sequence length="180" mass="20236">MKQLFPSQANNSFVLLITKSKEASRERKPKTVALDTPLHDVGFKLELLSSQKVTGRLHVTPNYCQVSHQNYTNFDLNLFQVLLIKLKSSHLGDKLDDLIFAQATPISVGRTIQAFFIITYVWEVQLWKIDPSNSSESSGKRSLISSSRITLLSNLLVPDNAKASDESLKNFICRNIILST</sequence>
<name>A0AAN8VFX7_9MAGN</name>
<dbReference type="Proteomes" id="UP001370490">
    <property type="component" value="Unassembled WGS sequence"/>
</dbReference>
<proteinExistence type="predicted"/>
<dbReference type="GO" id="GO:0005777">
    <property type="term" value="C:peroxisome"/>
    <property type="evidence" value="ECO:0007669"/>
    <property type="project" value="TreeGrafter"/>
</dbReference>
<feature type="non-terminal residue" evidence="1">
    <location>
        <position position="180"/>
    </location>
</feature>
<evidence type="ECO:0000313" key="1">
    <source>
        <dbReference type="EMBL" id="KAK6928627.1"/>
    </source>
</evidence>